<name>A0A197JUF8_9FUNG</name>
<dbReference type="SUPFAM" id="SSF159501">
    <property type="entry name" value="EreA/ChaN-like"/>
    <property type="match status" value="1"/>
</dbReference>
<dbReference type="STRING" id="1314771.A0A197JUF8"/>
<dbReference type="InterPro" id="IPR052036">
    <property type="entry name" value="Hydrolase/PRTase-associated"/>
</dbReference>
<accession>A0A197JUF8</accession>
<keyword evidence="2" id="KW-1185">Reference proteome</keyword>
<dbReference type="GO" id="GO:0046677">
    <property type="term" value="P:response to antibiotic"/>
    <property type="evidence" value="ECO:0007669"/>
    <property type="project" value="InterPro"/>
</dbReference>
<dbReference type="PANTHER" id="PTHR31299">
    <property type="entry name" value="ESTERASE, PUTATIVE (AFU_ORTHOLOGUE AFUA_1G05850)-RELATED"/>
    <property type="match status" value="1"/>
</dbReference>
<protein>
    <submittedName>
        <fullName evidence="1">Putative erythromycin esterase</fullName>
    </submittedName>
</protein>
<dbReference type="CDD" id="cd14728">
    <property type="entry name" value="Ere-like"/>
    <property type="match status" value="1"/>
</dbReference>
<dbReference type="InterPro" id="IPR014622">
    <property type="entry name" value="UCP036794_erythomycin"/>
</dbReference>
<evidence type="ECO:0000313" key="1">
    <source>
        <dbReference type="EMBL" id="OAQ28608.1"/>
    </source>
</evidence>
<dbReference type="AlphaFoldDB" id="A0A197JUF8"/>
<organism evidence="1 2">
    <name type="scientific">Linnemannia elongata AG-77</name>
    <dbReference type="NCBI Taxonomy" id="1314771"/>
    <lineage>
        <taxon>Eukaryota</taxon>
        <taxon>Fungi</taxon>
        <taxon>Fungi incertae sedis</taxon>
        <taxon>Mucoromycota</taxon>
        <taxon>Mortierellomycotina</taxon>
        <taxon>Mortierellomycetes</taxon>
        <taxon>Mortierellales</taxon>
        <taxon>Mortierellaceae</taxon>
        <taxon>Linnemannia</taxon>
    </lineage>
</organism>
<dbReference type="PIRSF" id="PIRSF036794">
    <property type="entry name" value="UCP_erythr_ester"/>
    <property type="match status" value="1"/>
</dbReference>
<proteinExistence type="predicted"/>
<dbReference type="OrthoDB" id="413649at2759"/>
<dbReference type="PANTHER" id="PTHR31299:SF0">
    <property type="entry name" value="ESTERASE, PUTATIVE (AFU_ORTHOLOGUE AFUA_1G05850)-RELATED"/>
    <property type="match status" value="1"/>
</dbReference>
<sequence length="434" mass="49708">MSTLEKHIIAAAEPFDRIDDSTFAEKFDRFKDARLILIGDASHGTSEFYTARAAITKRLVERFGFNIVAAEADWPDAHSVDQYVRHQTTVSAAESLNAFQRFPTWMWRNQEFKEFIEWLHRHNGDCPESEQAGFYGLDLYSLGASIRAVIDYLDKVNPDAAQDARKRYGCLQPWIEDPAQYGLVALKLGEAPCAEGVRKVLNDLLIRRLEYARKSDGAFLDAEMNAQIVRDAEEYYRALYHDPDLSWNLRDVHMFKILSRLLETKGSKAIVWAHNSHVGDARYTSMGMSRNELNIGQLCRENFGKDVVIIGCGTHTGTVAAANDWDGKMEVMKVVPSLEDSYERVMFNSGVPRFLLDLNQHKELTQMLMKPRLERFIGVIYRPATERWSHYSKAVLPKQMDAYVWFQESKAVIPFETDQPQFPPAVDETYPFGL</sequence>
<gene>
    <name evidence="1" type="ORF">K457DRAFT_138695</name>
</gene>
<dbReference type="Proteomes" id="UP000078512">
    <property type="component" value="Unassembled WGS sequence"/>
</dbReference>
<dbReference type="Gene3D" id="3.30.1870.10">
    <property type="entry name" value="EreA-like, domain 2"/>
    <property type="match status" value="1"/>
</dbReference>
<reference evidence="1 2" key="1">
    <citation type="submission" date="2016-05" db="EMBL/GenBank/DDBJ databases">
        <title>Genome sequencing reveals origins of a unique bacterial endosymbiosis in the earliest lineages of terrestrial Fungi.</title>
        <authorList>
            <consortium name="DOE Joint Genome Institute"/>
            <person name="Uehling J."/>
            <person name="Gryganskyi A."/>
            <person name="Hameed K."/>
            <person name="Tschaplinski T."/>
            <person name="Misztal P."/>
            <person name="Wu S."/>
            <person name="Desiro A."/>
            <person name="Vande Pol N."/>
            <person name="Du Z.-Y."/>
            <person name="Zienkiewicz A."/>
            <person name="Zienkiewicz K."/>
            <person name="Morin E."/>
            <person name="Tisserant E."/>
            <person name="Splivallo R."/>
            <person name="Hainaut M."/>
            <person name="Henrissat B."/>
            <person name="Ohm R."/>
            <person name="Kuo A."/>
            <person name="Yan J."/>
            <person name="Lipzen A."/>
            <person name="Nolan M."/>
            <person name="Labutti K."/>
            <person name="Barry K."/>
            <person name="Goldstein A."/>
            <person name="Labbe J."/>
            <person name="Schadt C."/>
            <person name="Tuskan G."/>
            <person name="Grigoriev I."/>
            <person name="Martin F."/>
            <person name="Vilgalys R."/>
            <person name="Bonito G."/>
        </authorList>
    </citation>
    <scope>NUCLEOTIDE SEQUENCE [LARGE SCALE GENOMIC DNA]</scope>
    <source>
        <strain evidence="1 2">AG-77</strain>
    </source>
</reference>
<dbReference type="InterPro" id="IPR007815">
    <property type="entry name" value="Emycin_Estase"/>
</dbReference>
<evidence type="ECO:0000313" key="2">
    <source>
        <dbReference type="Proteomes" id="UP000078512"/>
    </source>
</evidence>
<dbReference type="EMBL" id="KV442047">
    <property type="protein sequence ID" value="OAQ28608.1"/>
    <property type="molecule type" value="Genomic_DNA"/>
</dbReference>
<dbReference type="Gene3D" id="3.40.1660.10">
    <property type="entry name" value="EreA-like (biosynthetic domain)"/>
    <property type="match status" value="1"/>
</dbReference>
<dbReference type="Pfam" id="PF05139">
    <property type="entry name" value="Erythro_esteras"/>
    <property type="match status" value="1"/>
</dbReference>